<evidence type="ECO:0000259" key="8">
    <source>
        <dbReference type="Pfam" id="PF01551"/>
    </source>
</evidence>
<keyword evidence="3" id="KW-0479">Metal-binding</keyword>
<accession>A0A316GBV5</accession>
<organism evidence="9 10">
    <name type="scientific">Silicimonas algicola</name>
    <dbReference type="NCBI Taxonomy" id="1826607"/>
    <lineage>
        <taxon>Bacteria</taxon>
        <taxon>Pseudomonadati</taxon>
        <taxon>Pseudomonadota</taxon>
        <taxon>Alphaproteobacteria</taxon>
        <taxon>Rhodobacterales</taxon>
        <taxon>Paracoccaceae</taxon>
    </lineage>
</organism>
<protein>
    <submittedName>
        <fullName evidence="9">Septal ring factor EnvC (AmiA/AmiB activator)</fullName>
    </submittedName>
</protein>
<dbReference type="KEGG" id="salo:EF888_02575"/>
<comment type="caution">
    <text evidence="9">The sequence shown here is derived from an EMBL/GenBank/DDBJ whole genome shotgun (WGS) entry which is preliminary data.</text>
</comment>
<proteinExistence type="predicted"/>
<dbReference type="PANTHER" id="PTHR21666:SF288">
    <property type="entry name" value="CELL DIVISION PROTEIN YTFB"/>
    <property type="match status" value="1"/>
</dbReference>
<dbReference type="GO" id="GO:0006508">
    <property type="term" value="P:proteolysis"/>
    <property type="evidence" value="ECO:0007669"/>
    <property type="project" value="UniProtKB-KW"/>
</dbReference>
<dbReference type="EMBL" id="QGGV01000001">
    <property type="protein sequence ID" value="PWK58411.1"/>
    <property type="molecule type" value="Genomic_DNA"/>
</dbReference>
<dbReference type="CDD" id="cd12797">
    <property type="entry name" value="M23_peptidase"/>
    <property type="match status" value="1"/>
</dbReference>
<evidence type="ECO:0000256" key="5">
    <source>
        <dbReference type="ARBA" id="ARBA00022833"/>
    </source>
</evidence>
<dbReference type="Pfam" id="PF01551">
    <property type="entry name" value="Peptidase_M23"/>
    <property type="match status" value="1"/>
</dbReference>
<dbReference type="RefSeq" id="WP_109757310.1">
    <property type="nucleotide sequence ID" value="NZ_CP034588.1"/>
</dbReference>
<feature type="chain" id="PRO_5016381379" evidence="7">
    <location>
        <begin position="21"/>
        <end position="371"/>
    </location>
</feature>
<sequence length="371" mass="38913">MKRIAGLLAALAVAWQPAWSDEAADLARDAARQLDEAAVQLTEASDAADRVAALTRTVRAYEAGLGAMREGLRRAELREREIRTVLETNEGELTTLLSLLATTSRQAQTETLIHPGGALQTIRAGTLAAAFVPSLNDRVDTLRVDLTDLKTLVSLQRSGIATLEAGSDGIRTARLRLSEAIAARGDLPDSVSTDDAAIEALVNSAETLAAFADSLMPDKGPEGWVTDGAWSLPVTGEVLRKYDEADAAGVRRPGWILSTPDEALVTAPVPASVRFAGDVPGQGRVAILEPNPGSLVILAGLASTFVRRGQTVSIGEPIGLMGTTSLTAQEKLNDVGGYGGVFGGETLYLEIRQGRTPVDPAGMPWTGGGKD</sequence>
<evidence type="ECO:0000256" key="4">
    <source>
        <dbReference type="ARBA" id="ARBA00022801"/>
    </source>
</evidence>
<evidence type="ECO:0000313" key="10">
    <source>
        <dbReference type="Proteomes" id="UP000245390"/>
    </source>
</evidence>
<evidence type="ECO:0000256" key="1">
    <source>
        <dbReference type="ARBA" id="ARBA00001947"/>
    </source>
</evidence>
<dbReference type="InterPro" id="IPR050570">
    <property type="entry name" value="Cell_wall_metabolism_enzyme"/>
</dbReference>
<keyword evidence="6" id="KW-0482">Metalloprotease</keyword>
<evidence type="ECO:0000313" key="9">
    <source>
        <dbReference type="EMBL" id="PWK58411.1"/>
    </source>
</evidence>
<keyword evidence="4" id="KW-0378">Hydrolase</keyword>
<dbReference type="GO" id="GO:0004222">
    <property type="term" value="F:metalloendopeptidase activity"/>
    <property type="evidence" value="ECO:0007669"/>
    <property type="project" value="TreeGrafter"/>
</dbReference>
<keyword evidence="10" id="KW-1185">Reference proteome</keyword>
<evidence type="ECO:0000256" key="7">
    <source>
        <dbReference type="SAM" id="SignalP"/>
    </source>
</evidence>
<keyword evidence="7" id="KW-0732">Signal</keyword>
<name>A0A316GBV5_9RHOB</name>
<evidence type="ECO:0000256" key="2">
    <source>
        <dbReference type="ARBA" id="ARBA00022670"/>
    </source>
</evidence>
<reference evidence="9 10" key="1">
    <citation type="submission" date="2018-05" db="EMBL/GenBank/DDBJ databases">
        <title>Genomic Encyclopedia of Type Strains, Phase IV (KMG-IV): sequencing the most valuable type-strain genomes for metagenomic binning, comparative biology and taxonomic classification.</title>
        <authorList>
            <person name="Goeker M."/>
        </authorList>
    </citation>
    <scope>NUCLEOTIDE SEQUENCE [LARGE SCALE GENOMIC DNA]</scope>
    <source>
        <strain evidence="9 10">DSM 103371</strain>
    </source>
</reference>
<dbReference type="InterPro" id="IPR011055">
    <property type="entry name" value="Dup_hybrid_motif"/>
</dbReference>
<keyword evidence="5" id="KW-0862">Zinc</keyword>
<feature type="signal peptide" evidence="7">
    <location>
        <begin position="1"/>
        <end position="20"/>
    </location>
</feature>
<keyword evidence="2" id="KW-0645">Protease</keyword>
<dbReference type="AlphaFoldDB" id="A0A316GBV5"/>
<dbReference type="InterPro" id="IPR016047">
    <property type="entry name" value="M23ase_b-sheet_dom"/>
</dbReference>
<dbReference type="OrthoDB" id="9809144at2"/>
<evidence type="ECO:0000256" key="3">
    <source>
        <dbReference type="ARBA" id="ARBA00022723"/>
    </source>
</evidence>
<feature type="domain" description="M23ase beta-sheet core" evidence="8">
    <location>
        <begin position="254"/>
        <end position="360"/>
    </location>
</feature>
<evidence type="ECO:0000256" key="6">
    <source>
        <dbReference type="ARBA" id="ARBA00023049"/>
    </source>
</evidence>
<dbReference type="Gene3D" id="2.70.70.10">
    <property type="entry name" value="Glucose Permease (Domain IIA)"/>
    <property type="match status" value="1"/>
</dbReference>
<dbReference type="PANTHER" id="PTHR21666">
    <property type="entry name" value="PEPTIDASE-RELATED"/>
    <property type="match status" value="1"/>
</dbReference>
<comment type="cofactor">
    <cofactor evidence="1">
        <name>Zn(2+)</name>
        <dbReference type="ChEBI" id="CHEBI:29105"/>
    </cofactor>
</comment>
<dbReference type="Proteomes" id="UP000245390">
    <property type="component" value="Unassembled WGS sequence"/>
</dbReference>
<gene>
    <name evidence="9" type="ORF">C8D95_101224</name>
</gene>
<dbReference type="SUPFAM" id="SSF51261">
    <property type="entry name" value="Duplicated hybrid motif"/>
    <property type="match status" value="1"/>
</dbReference>
<dbReference type="GO" id="GO:0046872">
    <property type="term" value="F:metal ion binding"/>
    <property type="evidence" value="ECO:0007669"/>
    <property type="project" value="UniProtKB-KW"/>
</dbReference>